<dbReference type="Proteomes" id="UP000011713">
    <property type="component" value="Unassembled WGS sequence"/>
</dbReference>
<dbReference type="AlphaFoldDB" id="M4BL88"/>
<dbReference type="EMBL" id="JH598375">
    <property type="status" value="NOT_ANNOTATED_CDS"/>
    <property type="molecule type" value="Genomic_DNA"/>
</dbReference>
<sequence length="75" mass="7808">MGGAGGSTTEARCGLAIIGTAAAYRVGHRPELAFDPITEFQLETYVSLVGAALNALMLLKRRALCTQPIKALSSS</sequence>
<organism evidence="1 2">
    <name type="scientific">Hyaloperonospora arabidopsidis (strain Emoy2)</name>
    <name type="common">Downy mildew agent</name>
    <name type="synonym">Peronospora arabidopsidis</name>
    <dbReference type="NCBI Taxonomy" id="559515"/>
    <lineage>
        <taxon>Eukaryota</taxon>
        <taxon>Sar</taxon>
        <taxon>Stramenopiles</taxon>
        <taxon>Oomycota</taxon>
        <taxon>Peronosporomycetes</taxon>
        <taxon>Peronosporales</taxon>
        <taxon>Peronosporaceae</taxon>
        <taxon>Hyaloperonospora</taxon>
    </lineage>
</organism>
<name>M4BL88_HYAAE</name>
<accession>M4BL88</accession>
<reference evidence="1" key="2">
    <citation type="submission" date="2015-06" db="UniProtKB">
        <authorList>
            <consortium name="EnsemblProtists"/>
        </authorList>
    </citation>
    <scope>IDENTIFICATION</scope>
    <source>
        <strain evidence="1">Emoy2</strain>
    </source>
</reference>
<dbReference type="EnsemblProtists" id="HpaT807173">
    <property type="protein sequence ID" value="HpaP807173"/>
    <property type="gene ID" value="HpaG807173"/>
</dbReference>
<protein>
    <submittedName>
        <fullName evidence="1">Uncharacterized protein</fullName>
    </submittedName>
</protein>
<dbReference type="InParanoid" id="M4BL88"/>
<reference evidence="2" key="1">
    <citation type="journal article" date="2010" name="Science">
        <title>Signatures of adaptation to obligate biotrophy in the Hyaloperonospora arabidopsidis genome.</title>
        <authorList>
            <person name="Baxter L."/>
            <person name="Tripathy S."/>
            <person name="Ishaque N."/>
            <person name="Boot N."/>
            <person name="Cabral A."/>
            <person name="Kemen E."/>
            <person name="Thines M."/>
            <person name="Ah-Fong A."/>
            <person name="Anderson R."/>
            <person name="Badejoko W."/>
            <person name="Bittner-Eddy P."/>
            <person name="Boore J.L."/>
            <person name="Chibucos M.C."/>
            <person name="Coates M."/>
            <person name="Dehal P."/>
            <person name="Delehaunty K."/>
            <person name="Dong S."/>
            <person name="Downton P."/>
            <person name="Dumas B."/>
            <person name="Fabro G."/>
            <person name="Fronick C."/>
            <person name="Fuerstenberg S.I."/>
            <person name="Fulton L."/>
            <person name="Gaulin E."/>
            <person name="Govers F."/>
            <person name="Hughes L."/>
            <person name="Humphray S."/>
            <person name="Jiang R.H."/>
            <person name="Judelson H."/>
            <person name="Kamoun S."/>
            <person name="Kyung K."/>
            <person name="Meijer H."/>
            <person name="Minx P."/>
            <person name="Morris P."/>
            <person name="Nelson J."/>
            <person name="Phuntumart V."/>
            <person name="Qutob D."/>
            <person name="Rehmany A."/>
            <person name="Rougon-Cardoso A."/>
            <person name="Ryden P."/>
            <person name="Torto-Alalibo T."/>
            <person name="Studholme D."/>
            <person name="Wang Y."/>
            <person name="Win J."/>
            <person name="Wood J."/>
            <person name="Clifton S.W."/>
            <person name="Rogers J."/>
            <person name="Van den Ackerveken G."/>
            <person name="Jones J.D."/>
            <person name="McDowell J.M."/>
            <person name="Beynon J."/>
            <person name="Tyler B.M."/>
        </authorList>
    </citation>
    <scope>NUCLEOTIDE SEQUENCE [LARGE SCALE GENOMIC DNA]</scope>
    <source>
        <strain evidence="2">Emoy2</strain>
    </source>
</reference>
<evidence type="ECO:0000313" key="2">
    <source>
        <dbReference type="Proteomes" id="UP000011713"/>
    </source>
</evidence>
<keyword evidence="2" id="KW-1185">Reference proteome</keyword>
<proteinExistence type="predicted"/>
<evidence type="ECO:0000313" key="1">
    <source>
        <dbReference type="EnsemblProtists" id="HpaP807173"/>
    </source>
</evidence>
<dbReference type="HOGENOM" id="CLU_2676353_0_0_1"/>
<dbReference type="VEuPathDB" id="FungiDB:HpaG807173"/>